<gene>
    <name evidence="2" type="ORF">ACFSPV_13080</name>
</gene>
<organism evidence="2 3">
    <name type="scientific">Delftia deserti</name>
    <dbReference type="NCBI Taxonomy" id="1651218"/>
    <lineage>
        <taxon>Bacteria</taxon>
        <taxon>Pseudomonadati</taxon>
        <taxon>Pseudomonadota</taxon>
        <taxon>Betaproteobacteria</taxon>
        <taxon>Burkholderiales</taxon>
        <taxon>Comamonadaceae</taxon>
        <taxon>Delftia</taxon>
    </lineage>
</organism>
<name>A0ABW5ESR3_9BURK</name>
<evidence type="ECO:0000313" key="3">
    <source>
        <dbReference type="Proteomes" id="UP001597287"/>
    </source>
</evidence>
<keyword evidence="3" id="KW-1185">Reference proteome</keyword>
<evidence type="ECO:0000313" key="2">
    <source>
        <dbReference type="EMBL" id="MFD2319647.1"/>
    </source>
</evidence>
<evidence type="ECO:0000256" key="1">
    <source>
        <dbReference type="SAM" id="MobiDB-lite"/>
    </source>
</evidence>
<comment type="caution">
    <text evidence="2">The sequence shown here is derived from an EMBL/GenBank/DDBJ whole genome shotgun (WGS) entry which is preliminary data.</text>
</comment>
<protein>
    <submittedName>
        <fullName evidence="2">Uncharacterized protein</fullName>
    </submittedName>
</protein>
<dbReference type="Proteomes" id="UP001597287">
    <property type="component" value="Unassembled WGS sequence"/>
</dbReference>
<dbReference type="RefSeq" id="WP_380105728.1">
    <property type="nucleotide sequence ID" value="NZ_JBHSIH010000001.1"/>
</dbReference>
<proteinExistence type="predicted"/>
<dbReference type="EMBL" id="JBHUIG010000013">
    <property type="protein sequence ID" value="MFD2319647.1"/>
    <property type="molecule type" value="Genomic_DNA"/>
</dbReference>
<sequence length="226" mass="24137">MADDTLETPPVFEDTPHLGMPLPHPANKLEVDIGRLRQALDMIDQVAEDMGLAIDASASREALQALAQATGDSIDQLQQSTGQALAQMGQQIDQLADDIESKSVNLQAVAQASDAQQAREGVGKIKRLVQEAANSSTNGAPLVAGVEYTLLADAAYSRPLPADAQLGDSIRLRDPTGEWKLGRITIARSDPAYTINGRAGDVLFNVNAWSVVFTYAGNKNWTLTRG</sequence>
<reference evidence="3" key="1">
    <citation type="journal article" date="2019" name="Int. J. Syst. Evol. Microbiol.">
        <title>The Global Catalogue of Microorganisms (GCM) 10K type strain sequencing project: providing services to taxonomists for standard genome sequencing and annotation.</title>
        <authorList>
            <consortium name="The Broad Institute Genomics Platform"/>
            <consortium name="The Broad Institute Genome Sequencing Center for Infectious Disease"/>
            <person name="Wu L."/>
            <person name="Ma J."/>
        </authorList>
    </citation>
    <scope>NUCLEOTIDE SEQUENCE [LARGE SCALE GENOMIC DNA]</scope>
    <source>
        <strain evidence="3">CCUG 62793</strain>
    </source>
</reference>
<feature type="region of interest" description="Disordered" evidence="1">
    <location>
        <begin position="1"/>
        <end position="23"/>
    </location>
</feature>
<accession>A0ABW5ESR3</accession>